<protein>
    <submittedName>
        <fullName evidence="1">Plasmid maintenance system killer protein</fullName>
    </submittedName>
</protein>
<dbReference type="Pfam" id="PF05015">
    <property type="entry name" value="HigB-like_toxin"/>
    <property type="match status" value="1"/>
</dbReference>
<dbReference type="OrthoDB" id="9801102at2"/>
<dbReference type="PANTHER" id="PTHR40266">
    <property type="entry name" value="TOXIN HIGB-1"/>
    <property type="match status" value="1"/>
</dbReference>
<sequence>MAIQSFGDSTTEAFFFSGRLPSKGCGWKRQSRVVARKLDMLEAATDVTDLRIPPSNRLEKLSGDRKAWHSIRINAQWRIVFVWTEEGPAQVQVVDYH</sequence>
<evidence type="ECO:0000313" key="2">
    <source>
        <dbReference type="Proteomes" id="UP000249169"/>
    </source>
</evidence>
<name>A0A328C6A5_9DELT</name>
<organism evidence="1 2">
    <name type="scientific">Lujinxingia litoralis</name>
    <dbReference type="NCBI Taxonomy" id="2211119"/>
    <lineage>
        <taxon>Bacteria</taxon>
        <taxon>Deltaproteobacteria</taxon>
        <taxon>Bradymonadales</taxon>
        <taxon>Lujinxingiaceae</taxon>
        <taxon>Lujinxingia</taxon>
    </lineage>
</organism>
<accession>A0A328C6A5</accession>
<dbReference type="PANTHER" id="PTHR40266:SF2">
    <property type="entry name" value="TOXIN HIGB-1"/>
    <property type="match status" value="1"/>
</dbReference>
<dbReference type="EMBL" id="QHKO01000007">
    <property type="protein sequence ID" value="RAL20891.1"/>
    <property type="molecule type" value="Genomic_DNA"/>
</dbReference>
<comment type="caution">
    <text evidence="1">The sequence shown here is derived from an EMBL/GenBank/DDBJ whole genome shotgun (WGS) entry which is preliminary data.</text>
</comment>
<reference evidence="1 2" key="1">
    <citation type="submission" date="2018-05" db="EMBL/GenBank/DDBJ databases">
        <title>Lujinxingia marina gen. nov. sp. nov., a new facultative anaerobic member of the class Deltaproteobacteria, and proposal of Lujinxingaceae fam. nov.</title>
        <authorList>
            <person name="Li C.-M."/>
        </authorList>
    </citation>
    <scope>NUCLEOTIDE SEQUENCE [LARGE SCALE GENOMIC DNA]</scope>
    <source>
        <strain evidence="1 2">B210</strain>
    </source>
</reference>
<gene>
    <name evidence="1" type="ORF">DL240_14505</name>
</gene>
<dbReference type="SUPFAM" id="SSF143011">
    <property type="entry name" value="RelE-like"/>
    <property type="match status" value="1"/>
</dbReference>
<dbReference type="Proteomes" id="UP000249169">
    <property type="component" value="Unassembled WGS sequence"/>
</dbReference>
<evidence type="ECO:0000313" key="1">
    <source>
        <dbReference type="EMBL" id="RAL20891.1"/>
    </source>
</evidence>
<dbReference type="Gene3D" id="3.30.2310.20">
    <property type="entry name" value="RelE-like"/>
    <property type="match status" value="1"/>
</dbReference>
<keyword evidence="2" id="KW-1185">Reference proteome</keyword>
<dbReference type="InterPro" id="IPR007711">
    <property type="entry name" value="HigB-1"/>
</dbReference>
<dbReference type="RefSeq" id="WP_111730622.1">
    <property type="nucleotide sequence ID" value="NZ_QHKO01000007.1"/>
</dbReference>
<proteinExistence type="predicted"/>
<dbReference type="AlphaFoldDB" id="A0A328C6A5"/>
<dbReference type="InterPro" id="IPR035093">
    <property type="entry name" value="RelE/ParE_toxin_dom_sf"/>
</dbReference>